<dbReference type="PANTHER" id="PTHR43620:SF7">
    <property type="entry name" value="GLYCEROPHOSPHODIESTER PHOSPHODIESTERASE GDPD5-RELATED"/>
    <property type="match status" value="1"/>
</dbReference>
<dbReference type="AlphaFoldDB" id="A0A9W8YJS9"/>
<dbReference type="InterPro" id="IPR017946">
    <property type="entry name" value="PLC-like_Pdiesterase_TIM-brl"/>
</dbReference>
<name>A0A9W8YJS9_9PEZI</name>
<proteinExistence type="inferred from homology"/>
<dbReference type="EMBL" id="JAPEVB010000006">
    <property type="protein sequence ID" value="KAJ4386625.1"/>
    <property type="molecule type" value="Genomic_DNA"/>
</dbReference>
<organism evidence="9 10">
    <name type="scientific">Gnomoniopsis smithogilvyi</name>
    <dbReference type="NCBI Taxonomy" id="1191159"/>
    <lineage>
        <taxon>Eukaryota</taxon>
        <taxon>Fungi</taxon>
        <taxon>Dikarya</taxon>
        <taxon>Ascomycota</taxon>
        <taxon>Pezizomycotina</taxon>
        <taxon>Sordariomycetes</taxon>
        <taxon>Sordariomycetidae</taxon>
        <taxon>Diaporthales</taxon>
        <taxon>Gnomoniaceae</taxon>
        <taxon>Gnomoniopsis</taxon>
    </lineage>
</organism>
<comment type="similarity">
    <text evidence="1">Belongs to the glycerophosphoryl diester phosphodiesterase family.</text>
</comment>
<gene>
    <name evidence="9" type="ORF">N0V93_009523</name>
</gene>
<keyword evidence="10" id="KW-1185">Reference proteome</keyword>
<dbReference type="OrthoDB" id="1058301at2759"/>
<dbReference type="Gene3D" id="3.20.20.190">
    <property type="entry name" value="Phosphatidylinositol (PI) phosphodiesterase"/>
    <property type="match status" value="1"/>
</dbReference>
<dbReference type="FunFam" id="3.20.20.190:FF:000040">
    <property type="entry name" value="Glycerophosphoryl diester phosphodiesterase family protein"/>
    <property type="match status" value="1"/>
</dbReference>
<evidence type="ECO:0000256" key="2">
    <source>
        <dbReference type="ARBA" id="ARBA00012247"/>
    </source>
</evidence>
<keyword evidence="5" id="KW-0378">Hydrolase</keyword>
<dbReference type="GO" id="GO:0006071">
    <property type="term" value="P:glycerol metabolic process"/>
    <property type="evidence" value="ECO:0007669"/>
    <property type="project" value="UniProtKB-KW"/>
</dbReference>
<dbReference type="Pfam" id="PF03009">
    <property type="entry name" value="GDPD"/>
    <property type="match status" value="1"/>
</dbReference>
<evidence type="ECO:0000256" key="7">
    <source>
        <dbReference type="SAM" id="SignalP"/>
    </source>
</evidence>
<dbReference type="InterPro" id="IPR030395">
    <property type="entry name" value="GP_PDE_dom"/>
</dbReference>
<comment type="caution">
    <text evidence="9">The sequence shown here is derived from an EMBL/GenBank/DDBJ whole genome shotgun (WGS) entry which is preliminary data.</text>
</comment>
<dbReference type="Proteomes" id="UP001140453">
    <property type="component" value="Unassembled WGS sequence"/>
</dbReference>
<dbReference type="SUPFAM" id="SSF51695">
    <property type="entry name" value="PLC-like phosphodiesterases"/>
    <property type="match status" value="1"/>
</dbReference>
<evidence type="ECO:0000256" key="5">
    <source>
        <dbReference type="ARBA" id="ARBA00022801"/>
    </source>
</evidence>
<dbReference type="PANTHER" id="PTHR43620">
    <property type="entry name" value="GLYCEROPHOSPHORYL DIESTER PHOSPHODIESTERASE"/>
    <property type="match status" value="1"/>
</dbReference>
<comment type="catalytic activity">
    <reaction evidence="6">
        <text>a sn-glycero-3-phosphodiester + H2O = an alcohol + sn-glycerol 3-phosphate + H(+)</text>
        <dbReference type="Rhea" id="RHEA:12969"/>
        <dbReference type="ChEBI" id="CHEBI:15377"/>
        <dbReference type="ChEBI" id="CHEBI:15378"/>
        <dbReference type="ChEBI" id="CHEBI:30879"/>
        <dbReference type="ChEBI" id="CHEBI:57597"/>
        <dbReference type="ChEBI" id="CHEBI:83408"/>
        <dbReference type="EC" id="3.1.4.46"/>
    </reaction>
</comment>
<evidence type="ECO:0000256" key="6">
    <source>
        <dbReference type="ARBA" id="ARBA00047512"/>
    </source>
</evidence>
<evidence type="ECO:0000313" key="10">
    <source>
        <dbReference type="Proteomes" id="UP001140453"/>
    </source>
</evidence>
<dbReference type="EC" id="3.1.4.46" evidence="2"/>
<evidence type="ECO:0000256" key="3">
    <source>
        <dbReference type="ARBA" id="ARBA00022729"/>
    </source>
</evidence>
<feature type="domain" description="GP-PDE" evidence="8">
    <location>
        <begin position="77"/>
        <end position="227"/>
    </location>
</feature>
<evidence type="ECO:0000259" key="8">
    <source>
        <dbReference type="Pfam" id="PF03009"/>
    </source>
</evidence>
<evidence type="ECO:0000313" key="9">
    <source>
        <dbReference type="EMBL" id="KAJ4386625.1"/>
    </source>
</evidence>
<keyword evidence="3 7" id="KW-0732">Signal</keyword>
<dbReference type="GO" id="GO:0006629">
    <property type="term" value="P:lipid metabolic process"/>
    <property type="evidence" value="ECO:0007669"/>
    <property type="project" value="InterPro"/>
</dbReference>
<reference evidence="9" key="1">
    <citation type="submission" date="2022-10" db="EMBL/GenBank/DDBJ databases">
        <title>Tapping the CABI collections for fungal endophytes: first genome assemblies for Collariella, Neodidymelliopsis, Ascochyta clinopodiicola, Didymella pomorum, Didymosphaeria variabile, Neocosmospora piperis and Neocucurbitaria cava.</title>
        <authorList>
            <person name="Hill R."/>
        </authorList>
    </citation>
    <scope>NUCLEOTIDE SEQUENCE</scope>
    <source>
        <strain evidence="9">IMI 355082</strain>
    </source>
</reference>
<accession>A0A9W8YJS9</accession>
<protein>
    <recommendedName>
        <fullName evidence="2">glycerophosphodiester phosphodiesterase</fullName>
        <ecNumber evidence="2">3.1.4.46</ecNumber>
    </recommendedName>
</protein>
<keyword evidence="4" id="KW-0319">Glycerol metabolism</keyword>
<evidence type="ECO:0000256" key="1">
    <source>
        <dbReference type="ARBA" id="ARBA00007277"/>
    </source>
</evidence>
<dbReference type="GO" id="GO:0008889">
    <property type="term" value="F:glycerophosphodiester phosphodiesterase activity"/>
    <property type="evidence" value="ECO:0007669"/>
    <property type="project" value="UniProtKB-EC"/>
</dbReference>
<feature type="chain" id="PRO_5040737845" description="glycerophosphodiester phosphodiesterase" evidence="7">
    <location>
        <begin position="22"/>
        <end position="430"/>
    </location>
</feature>
<sequence length="430" mass="46627">MMRSLAAVAAASLAVARPGFAAVLEAKSVPSQQPITNVQLGPRPYFLIDNMDAGPLKDKLLSCSELEMKPTQFSIGHRGGGTMLIPEETRESMVAGPRMGAGVAECDVVFTSDKKLVCRHSQCDLHTTTNIVAIPELNAKCTVPFTPAANGTAATANCCTSDITEAEFKTLCGKMDGFNASATTPEDFLNGTPRYRTDLYSTCGTVMTHAEYIELVDGMGLQFTPELKTPMVPMPFGGPNSTYTQEVYAQQMIDEYKSAGIDLRRLWPQSFLYNDLLYWLQAEPEIASQLVFLDESGDTPETYPEAVANLTEYAAAGVKIMAPPLPYLVAVGDDGKSIVPSEYAIEAKRLGLKLITWSLERSGFLGDGSAGGYYFQSIANVTNNDGDVYNLLNVLAEDVGVLGVFSDWSATVTYYANCFGHFPTYDDWVN</sequence>
<evidence type="ECO:0000256" key="4">
    <source>
        <dbReference type="ARBA" id="ARBA00022798"/>
    </source>
</evidence>
<feature type="signal peptide" evidence="7">
    <location>
        <begin position="1"/>
        <end position="21"/>
    </location>
</feature>